<dbReference type="Pfam" id="PF13417">
    <property type="entry name" value="GST_N_3"/>
    <property type="match status" value="1"/>
</dbReference>
<sequence>MIKLYGFPLSNYFNKVKFVLLEHDIPFEEVRVNFGQDETTLARSPLGKVPYIDTDAGPLCESQVIVEYLASAYPDKPIFAADPYLAAKERELAVFVDQHLELVARDLYKQAFFGGTITDYTKARVEKLLNHHIAGFKRIAKFAPYVSGSTFSIADVCAFVSLPVIGLATKAVYGRDFLLDAGIDWKTHGKKVGERAAAQTVTADRLAYMEAQKRG</sequence>
<dbReference type="SUPFAM" id="SSF52833">
    <property type="entry name" value="Thioredoxin-like"/>
    <property type="match status" value="1"/>
</dbReference>
<dbReference type="SUPFAM" id="SSF47616">
    <property type="entry name" value="GST C-terminal domain-like"/>
    <property type="match status" value="1"/>
</dbReference>
<evidence type="ECO:0000313" key="2">
    <source>
        <dbReference type="EMBL" id="SAL64965.1"/>
    </source>
</evidence>
<dbReference type="GO" id="GO:0005737">
    <property type="term" value="C:cytoplasm"/>
    <property type="evidence" value="ECO:0007669"/>
    <property type="project" value="TreeGrafter"/>
</dbReference>
<dbReference type="InterPro" id="IPR036282">
    <property type="entry name" value="Glutathione-S-Trfase_C_sf"/>
</dbReference>
<dbReference type="InterPro" id="IPR004045">
    <property type="entry name" value="Glutathione_S-Trfase_N"/>
</dbReference>
<organism evidence="2 3">
    <name type="scientific">Caballeronia choica</name>
    <dbReference type="NCBI Taxonomy" id="326476"/>
    <lineage>
        <taxon>Bacteria</taxon>
        <taxon>Pseudomonadati</taxon>
        <taxon>Pseudomonadota</taxon>
        <taxon>Betaproteobacteria</taxon>
        <taxon>Burkholderiales</taxon>
        <taxon>Burkholderiaceae</taxon>
        <taxon>Caballeronia</taxon>
    </lineage>
</organism>
<accession>A0A158J874</accession>
<dbReference type="RefSeq" id="WP_087645670.1">
    <property type="nucleotide sequence ID" value="NZ_FCON02000036.1"/>
</dbReference>
<dbReference type="Gene3D" id="3.40.30.10">
    <property type="entry name" value="Glutaredoxin"/>
    <property type="match status" value="1"/>
</dbReference>
<evidence type="ECO:0000313" key="3">
    <source>
        <dbReference type="Proteomes" id="UP000054770"/>
    </source>
</evidence>
<dbReference type="SFLD" id="SFLDS00019">
    <property type="entry name" value="Glutathione_Transferase_(cytos"/>
    <property type="match status" value="1"/>
</dbReference>
<evidence type="ECO:0000259" key="1">
    <source>
        <dbReference type="PROSITE" id="PS50404"/>
    </source>
</evidence>
<protein>
    <submittedName>
        <fullName evidence="2">Glutathione S-transferase-like protein</fullName>
    </submittedName>
</protein>
<reference evidence="2" key="1">
    <citation type="submission" date="2016-01" db="EMBL/GenBank/DDBJ databases">
        <authorList>
            <person name="Peeters C."/>
        </authorList>
    </citation>
    <scope>NUCLEOTIDE SEQUENCE [LARGE SCALE GENOMIC DNA]</scope>
    <source>
        <strain evidence="2">LMG 22940</strain>
    </source>
</reference>
<dbReference type="InterPro" id="IPR050983">
    <property type="entry name" value="GST_Omega/HSP26"/>
</dbReference>
<dbReference type="PANTHER" id="PTHR43968:SF6">
    <property type="entry name" value="GLUTATHIONE S-TRANSFERASE OMEGA"/>
    <property type="match status" value="1"/>
</dbReference>
<keyword evidence="3" id="KW-1185">Reference proteome</keyword>
<dbReference type="PANTHER" id="PTHR43968">
    <property type="match status" value="1"/>
</dbReference>
<dbReference type="OrthoDB" id="5242791at2"/>
<comment type="caution">
    <text evidence="2">The sequence shown here is derived from an EMBL/GenBank/DDBJ whole genome shotgun (WGS) entry which is preliminary data.</text>
</comment>
<gene>
    <name evidence="2" type="ORF">AWB68_03573</name>
</gene>
<feature type="domain" description="GST N-terminal" evidence="1">
    <location>
        <begin position="1"/>
        <end position="77"/>
    </location>
</feature>
<dbReference type="InterPro" id="IPR036249">
    <property type="entry name" value="Thioredoxin-like_sf"/>
</dbReference>
<dbReference type="AlphaFoldDB" id="A0A158J874"/>
<dbReference type="Gene3D" id="1.20.1050.10">
    <property type="match status" value="1"/>
</dbReference>
<dbReference type="CDD" id="cd00570">
    <property type="entry name" value="GST_N_family"/>
    <property type="match status" value="1"/>
</dbReference>
<proteinExistence type="predicted"/>
<dbReference type="InterPro" id="IPR040079">
    <property type="entry name" value="Glutathione_S-Trfase"/>
</dbReference>
<name>A0A158J874_9BURK</name>
<dbReference type="Proteomes" id="UP000054770">
    <property type="component" value="Unassembled WGS sequence"/>
</dbReference>
<dbReference type="GO" id="GO:0016740">
    <property type="term" value="F:transferase activity"/>
    <property type="evidence" value="ECO:0007669"/>
    <property type="project" value="UniProtKB-KW"/>
</dbReference>
<dbReference type="PROSITE" id="PS50404">
    <property type="entry name" value="GST_NTER"/>
    <property type="match status" value="1"/>
</dbReference>
<dbReference type="EMBL" id="FCON02000036">
    <property type="protein sequence ID" value="SAL64965.1"/>
    <property type="molecule type" value="Genomic_DNA"/>
</dbReference>